<protein>
    <submittedName>
        <fullName evidence="1">Uncharacterized protein</fullName>
    </submittedName>
</protein>
<evidence type="ECO:0000313" key="2">
    <source>
        <dbReference type="Proteomes" id="UP000218231"/>
    </source>
</evidence>
<keyword evidence="2" id="KW-1185">Reference proteome</keyword>
<proteinExistence type="predicted"/>
<accession>A0A2A2M5M9</accession>
<gene>
    <name evidence="1" type="ORF">WR25_26556</name>
</gene>
<name>A0A2A2M5M9_9BILA</name>
<dbReference type="Proteomes" id="UP000218231">
    <property type="component" value="Unassembled WGS sequence"/>
</dbReference>
<comment type="caution">
    <text evidence="1">The sequence shown here is derived from an EMBL/GenBank/DDBJ whole genome shotgun (WGS) entry which is preliminary data.</text>
</comment>
<evidence type="ECO:0000313" key="1">
    <source>
        <dbReference type="EMBL" id="PAV93736.1"/>
    </source>
</evidence>
<dbReference type="EMBL" id="LIAE01004558">
    <property type="protein sequence ID" value="PAV93736.1"/>
    <property type="molecule type" value="Genomic_DNA"/>
</dbReference>
<dbReference type="AlphaFoldDB" id="A0A2A2M5M9"/>
<reference evidence="1 2" key="1">
    <citation type="journal article" date="2017" name="Curr. Biol.">
        <title>Genome architecture and evolution of a unichromosomal asexual nematode.</title>
        <authorList>
            <person name="Fradin H."/>
            <person name="Zegar C."/>
            <person name="Gutwein M."/>
            <person name="Lucas J."/>
            <person name="Kovtun M."/>
            <person name="Corcoran D."/>
            <person name="Baugh L.R."/>
            <person name="Kiontke K."/>
            <person name="Gunsalus K."/>
            <person name="Fitch D.H."/>
            <person name="Piano F."/>
        </authorList>
    </citation>
    <scope>NUCLEOTIDE SEQUENCE [LARGE SCALE GENOMIC DNA]</scope>
    <source>
        <strain evidence="1">PF1309</strain>
    </source>
</reference>
<sequence length="108" mass="11600">MTMGRGNSGAKTDPDDNRLHKWNCDAASIRRPTAILAQSGSGRGHSQRAMTISAGMAKTRLKMGGTPAFACDARCKRGTGPLCPSPSPRETAWLWLFPKWDARAEGAN</sequence>
<organism evidence="1 2">
    <name type="scientific">Diploscapter pachys</name>
    <dbReference type="NCBI Taxonomy" id="2018661"/>
    <lineage>
        <taxon>Eukaryota</taxon>
        <taxon>Metazoa</taxon>
        <taxon>Ecdysozoa</taxon>
        <taxon>Nematoda</taxon>
        <taxon>Chromadorea</taxon>
        <taxon>Rhabditida</taxon>
        <taxon>Rhabditina</taxon>
        <taxon>Rhabditomorpha</taxon>
        <taxon>Rhabditoidea</taxon>
        <taxon>Rhabditidae</taxon>
        <taxon>Diploscapter</taxon>
    </lineage>
</organism>